<comment type="caution">
    <text evidence="7">The sequence shown here is derived from an EMBL/GenBank/DDBJ whole genome shotgun (WGS) entry which is preliminary data.</text>
</comment>
<dbReference type="InterPro" id="IPR012818">
    <property type="entry name" value="CbiE"/>
</dbReference>
<dbReference type="NCBIfam" id="TIGR02469">
    <property type="entry name" value="CbiT"/>
    <property type="match status" value="1"/>
</dbReference>
<evidence type="ECO:0000256" key="5">
    <source>
        <dbReference type="ARBA" id="ARBA00022691"/>
    </source>
</evidence>
<name>A0A927YLF2_9FIRM</name>
<evidence type="ECO:0000256" key="4">
    <source>
        <dbReference type="ARBA" id="ARBA00022679"/>
    </source>
</evidence>
<dbReference type="Proteomes" id="UP000766246">
    <property type="component" value="Unassembled WGS sequence"/>
</dbReference>
<keyword evidence="5" id="KW-0949">S-adenosyl-L-methionine</keyword>
<dbReference type="SUPFAM" id="SSF53335">
    <property type="entry name" value="S-adenosyl-L-methionine-dependent methyltransferases"/>
    <property type="match status" value="1"/>
</dbReference>
<sequence length="681" mass="74215">MKKVIVFGGTTEGRQLAEKLNLAKIAVVYCVATEYGKDMVLGDSGIDVRVGRLDSNQMIKLFEAENPNVIVDATHPFAEVVKKEIDSALFSYKATCFIRVCRDADEVDYKDCTFFEDVDSCEKALESTSGTIFLTTGSKELSAFCKNEALKERLVVRVIPSIESLKICMDNGLTGKQLIAMQGPFSKAMNRIQLKETNAKIMVLKSSGKSSGEAERINAAKEEGVQCFIIKRPDDSAEGLSNEDAIKKLEEVLQVSLKPNAFSEITPDVKCHITLAGFGMGFGSITEEVKAAIQNADIIFGAARMLSSIECKGKKYPYYLAKDIMPVLNERIEALPYGILNALVLFSGDTGFYSGTKKLRDALKADGRIKVTVMPGISSVSALASRIGESYDDAVVMSCHGIEESIWQPKLIDAVLHNAKVFTLTSGGKDVRIIGEILCKLEEDYGVKYEIVAGVNLYSYEKIVTLSAMKCATFPEDGLVVLMIKNKKPATRRLSPGLSDDVFLRNKTPMSKEEIRSLSICKLGLTENAVVYDIGGGSGSVSIEIGLLHPSINVYTVEFKEEACKLIRANINKFNLKNVKLYEGVAPEALENLPAPTHVFIGGSGGRLEEILRTIKAKGNNTRVVINAVTLETIAEVNGILKNFAISDADVVQVAISKAKTIGDYNVMQAQNPVYVVSFSL</sequence>
<evidence type="ECO:0000256" key="2">
    <source>
        <dbReference type="ARBA" id="ARBA00022573"/>
    </source>
</evidence>
<dbReference type="InterPro" id="IPR050714">
    <property type="entry name" value="Cobalamin_biosynth_MTase"/>
</dbReference>
<dbReference type="Gene3D" id="3.40.50.150">
    <property type="entry name" value="Vaccinia Virus protein VP39"/>
    <property type="match status" value="1"/>
</dbReference>
<gene>
    <name evidence="7" type="primary">cobK</name>
    <name evidence="7" type="ORF">E7272_02795</name>
</gene>
<evidence type="ECO:0000259" key="6">
    <source>
        <dbReference type="Pfam" id="PF00590"/>
    </source>
</evidence>
<dbReference type="AlphaFoldDB" id="A0A927YLF2"/>
<dbReference type="CDD" id="cd02440">
    <property type="entry name" value="AdoMet_MTases"/>
    <property type="match status" value="1"/>
</dbReference>
<dbReference type="CDD" id="cd11644">
    <property type="entry name" value="Precorrin-6Y-MT"/>
    <property type="match status" value="1"/>
</dbReference>
<dbReference type="InterPro" id="IPR035996">
    <property type="entry name" value="4pyrrol_Methylase_sf"/>
</dbReference>
<keyword evidence="3" id="KW-0489">Methyltransferase</keyword>
<dbReference type="GO" id="GO:0008276">
    <property type="term" value="F:protein methyltransferase activity"/>
    <property type="evidence" value="ECO:0007669"/>
    <property type="project" value="InterPro"/>
</dbReference>
<feature type="domain" description="Tetrapyrrole methylase" evidence="6">
    <location>
        <begin position="273"/>
        <end position="456"/>
    </location>
</feature>
<keyword evidence="4" id="KW-0808">Transferase</keyword>
<dbReference type="GO" id="GO:0032259">
    <property type="term" value="P:methylation"/>
    <property type="evidence" value="ECO:0007669"/>
    <property type="project" value="UniProtKB-KW"/>
</dbReference>
<dbReference type="Pfam" id="PF00590">
    <property type="entry name" value="TP_methylase"/>
    <property type="match status" value="1"/>
</dbReference>
<keyword evidence="2" id="KW-0169">Cobalamin biosynthesis</keyword>
<evidence type="ECO:0000313" key="8">
    <source>
        <dbReference type="Proteomes" id="UP000766246"/>
    </source>
</evidence>
<dbReference type="NCBIfam" id="TIGR00715">
    <property type="entry name" value="precor6x_red"/>
    <property type="match status" value="1"/>
</dbReference>
<evidence type="ECO:0000256" key="3">
    <source>
        <dbReference type="ARBA" id="ARBA00022603"/>
    </source>
</evidence>
<dbReference type="GO" id="GO:0016994">
    <property type="term" value="F:precorrin-6A reductase activity"/>
    <property type="evidence" value="ECO:0007669"/>
    <property type="project" value="UniProtKB-EC"/>
</dbReference>
<dbReference type="Pfam" id="PF02571">
    <property type="entry name" value="CbiJ"/>
    <property type="match status" value="1"/>
</dbReference>
<evidence type="ECO:0000313" key="7">
    <source>
        <dbReference type="EMBL" id="MBE5918749.1"/>
    </source>
</evidence>
<accession>A0A927YLF2</accession>
<comment type="pathway">
    <text evidence="1">Cofactor biosynthesis; adenosylcobalamin biosynthesis.</text>
</comment>
<protein>
    <submittedName>
        <fullName evidence="7">Precorrin-6A reductase</fullName>
        <ecNumber evidence="7">1.3.1.54</ecNumber>
    </submittedName>
</protein>
<dbReference type="EC" id="1.3.1.54" evidence="7"/>
<dbReference type="PROSITE" id="PS51014">
    <property type="entry name" value="COBK_CBIJ"/>
    <property type="match status" value="1"/>
</dbReference>
<dbReference type="InterPro" id="IPR014008">
    <property type="entry name" value="Cbl_synth_MTase_CbiT"/>
</dbReference>
<reference evidence="7" key="1">
    <citation type="submission" date="2019-04" db="EMBL/GenBank/DDBJ databases">
        <title>Evolution of Biomass-Degrading Anaerobic Consortia Revealed by Metagenomics.</title>
        <authorList>
            <person name="Peng X."/>
        </authorList>
    </citation>
    <scope>NUCLEOTIDE SEQUENCE</scope>
    <source>
        <strain evidence="7">SIG311</strain>
    </source>
</reference>
<dbReference type="InterPro" id="IPR003723">
    <property type="entry name" value="Precorrin-6x_reduct"/>
</dbReference>
<dbReference type="EMBL" id="SVER01000005">
    <property type="protein sequence ID" value="MBE5918749.1"/>
    <property type="molecule type" value="Genomic_DNA"/>
</dbReference>
<dbReference type="InterPro" id="IPR014777">
    <property type="entry name" value="4pyrrole_Mease_sub1"/>
</dbReference>
<dbReference type="InterPro" id="IPR029063">
    <property type="entry name" value="SAM-dependent_MTases_sf"/>
</dbReference>
<dbReference type="SUPFAM" id="SSF53790">
    <property type="entry name" value="Tetrapyrrole methylase"/>
    <property type="match status" value="1"/>
</dbReference>
<keyword evidence="7" id="KW-0560">Oxidoreductase</keyword>
<organism evidence="7 8">
    <name type="scientific">Pseudobutyrivibrio ruminis</name>
    <dbReference type="NCBI Taxonomy" id="46206"/>
    <lineage>
        <taxon>Bacteria</taxon>
        <taxon>Bacillati</taxon>
        <taxon>Bacillota</taxon>
        <taxon>Clostridia</taxon>
        <taxon>Lachnospirales</taxon>
        <taxon>Lachnospiraceae</taxon>
        <taxon>Pseudobutyrivibrio</taxon>
    </lineage>
</organism>
<dbReference type="PANTHER" id="PTHR43182:SF1">
    <property type="entry name" value="COBALT-PRECORRIN-7 C(5)-METHYLTRANSFERASE"/>
    <property type="match status" value="1"/>
</dbReference>
<dbReference type="Gene3D" id="3.40.1010.10">
    <property type="entry name" value="Cobalt-precorrin-4 Transmethylase, Domain 1"/>
    <property type="match status" value="1"/>
</dbReference>
<proteinExistence type="predicted"/>
<dbReference type="PANTHER" id="PTHR43182">
    <property type="entry name" value="COBALT-PRECORRIN-6B C(15)-METHYLTRANSFERASE (DECARBOXYLATING)"/>
    <property type="match status" value="1"/>
</dbReference>
<evidence type="ECO:0000256" key="1">
    <source>
        <dbReference type="ARBA" id="ARBA00004953"/>
    </source>
</evidence>
<dbReference type="InterPro" id="IPR000878">
    <property type="entry name" value="4pyrrol_Mease"/>
</dbReference>
<dbReference type="GO" id="GO:0009236">
    <property type="term" value="P:cobalamin biosynthetic process"/>
    <property type="evidence" value="ECO:0007669"/>
    <property type="project" value="UniProtKB-KW"/>
</dbReference>